<accession>A0A0H5R4Q0</accession>
<dbReference type="AlphaFoldDB" id="A0A0H5R4Q0"/>
<reference evidence="2" key="1">
    <citation type="submission" date="2015-04" db="EMBL/GenBank/DDBJ databases">
        <title>The genome sequence of the plant pathogenic Rhizarian Plasmodiophora brassicae reveals insights in its biotrophic life cycle and the origin of chitin synthesis.</title>
        <authorList>
            <person name="Schwelm A."/>
            <person name="Fogelqvist J."/>
            <person name="Knaust A."/>
            <person name="Julke S."/>
            <person name="Lilja T."/>
            <person name="Dhandapani V."/>
            <person name="Bonilla-Rosso G."/>
            <person name="Karlsson M."/>
            <person name="Shevchenko A."/>
            <person name="Choi S.R."/>
            <person name="Kim H.G."/>
            <person name="Park J.Y."/>
            <person name="Lim Y.P."/>
            <person name="Ludwig-Muller J."/>
            <person name="Dixelius C."/>
        </authorList>
    </citation>
    <scope>NUCLEOTIDE SEQUENCE</scope>
    <source>
        <tissue evidence="2">Potato root galls</tissue>
    </source>
</reference>
<sequence length="177" mass="19437">MKVSIICVIGIALGFGVAQVIALKIDGTQLLQDHPAADHNRIGHNEDNQEAINGEDQEKDQIFLELHEGGLNSVSDRLNKVATKLRQSVELQDLLSLLLVSALNVDQERYLSLEHNGRSEEEVSLSAQDQGSSSAEEKAPPCNPTSEFQFQNIESLLKVVHRMETSIGENESPLPTN</sequence>
<proteinExistence type="predicted"/>
<evidence type="ECO:0000256" key="1">
    <source>
        <dbReference type="SAM" id="MobiDB-lite"/>
    </source>
</evidence>
<organism evidence="2">
    <name type="scientific">Spongospora subterranea</name>
    <dbReference type="NCBI Taxonomy" id="70186"/>
    <lineage>
        <taxon>Eukaryota</taxon>
        <taxon>Sar</taxon>
        <taxon>Rhizaria</taxon>
        <taxon>Endomyxa</taxon>
        <taxon>Phytomyxea</taxon>
        <taxon>Plasmodiophorida</taxon>
        <taxon>Plasmodiophoridae</taxon>
        <taxon>Spongospora</taxon>
    </lineage>
</organism>
<dbReference type="EMBL" id="HACM01008681">
    <property type="protein sequence ID" value="CRZ09123.1"/>
    <property type="molecule type" value="Transcribed_RNA"/>
</dbReference>
<feature type="compositionally biased region" description="Polar residues" evidence="1">
    <location>
        <begin position="125"/>
        <end position="134"/>
    </location>
</feature>
<evidence type="ECO:0000313" key="2">
    <source>
        <dbReference type="EMBL" id="CRZ09123.1"/>
    </source>
</evidence>
<name>A0A0H5R4Q0_9EUKA</name>
<protein>
    <submittedName>
        <fullName evidence="2">Uncharacterized protein</fullName>
    </submittedName>
</protein>
<feature type="region of interest" description="Disordered" evidence="1">
    <location>
        <begin position="116"/>
        <end position="147"/>
    </location>
</feature>